<dbReference type="InterPro" id="IPR039697">
    <property type="entry name" value="Alcohol_dehydrogenase_Fe"/>
</dbReference>
<dbReference type="FunFam" id="3.40.50.1970:FF:000009">
    <property type="entry name" value="Fe-containing alcohol dehydrogenase"/>
    <property type="match status" value="1"/>
</dbReference>
<dbReference type="Gene3D" id="1.20.1090.10">
    <property type="entry name" value="Dehydroquinate synthase-like - alpha domain"/>
    <property type="match status" value="1"/>
</dbReference>
<proteinExistence type="inferred from homology"/>
<dbReference type="GeneID" id="110247393"/>
<evidence type="ECO:0000259" key="10">
    <source>
        <dbReference type="Pfam" id="PF25137"/>
    </source>
</evidence>
<dbReference type="GO" id="GO:0046872">
    <property type="term" value="F:metal ion binding"/>
    <property type="evidence" value="ECO:0007669"/>
    <property type="project" value="InterPro"/>
</dbReference>
<accession>A0A913XTG6</accession>
<reference evidence="11" key="1">
    <citation type="submission" date="2022-11" db="UniProtKB">
        <authorList>
            <consortium name="EnsemblMetazoa"/>
        </authorList>
    </citation>
    <scope>IDENTIFICATION</scope>
</reference>
<dbReference type="InterPro" id="IPR042157">
    <property type="entry name" value="HOT"/>
</dbReference>
<keyword evidence="12" id="KW-1185">Reference proteome</keyword>
<dbReference type="FunFam" id="1.20.1090.10:FF:000003">
    <property type="entry name" value="Probable hydroxyacid-oxoacid transhydrogenase, mitochondrial"/>
    <property type="match status" value="1"/>
</dbReference>
<keyword evidence="5" id="KW-0809">Transit peptide</keyword>
<dbReference type="OrthoDB" id="339764at2759"/>
<dbReference type="PANTHER" id="PTHR11496:SF83">
    <property type="entry name" value="HYDROXYACID-OXOACID TRANSHYDROGENASE, MITOCHONDRIAL"/>
    <property type="match status" value="1"/>
</dbReference>
<dbReference type="SUPFAM" id="SSF56796">
    <property type="entry name" value="Dehydroquinate synthase-like"/>
    <property type="match status" value="1"/>
</dbReference>
<evidence type="ECO:0000256" key="4">
    <source>
        <dbReference type="ARBA" id="ARBA00013182"/>
    </source>
</evidence>
<feature type="domain" description="Alcohol dehydrogenase iron-type/glycerol dehydrogenase GldA" evidence="9">
    <location>
        <begin position="60"/>
        <end position="232"/>
    </location>
</feature>
<dbReference type="InterPro" id="IPR056798">
    <property type="entry name" value="ADH_Fe_C"/>
</dbReference>
<dbReference type="EC" id="1.1.99.24" evidence="4"/>
<dbReference type="Gene3D" id="3.40.50.1970">
    <property type="match status" value="1"/>
</dbReference>
<organism evidence="11 12">
    <name type="scientific">Exaiptasia diaphana</name>
    <name type="common">Tropical sea anemone</name>
    <name type="synonym">Aiptasia pulchella</name>
    <dbReference type="NCBI Taxonomy" id="2652724"/>
    <lineage>
        <taxon>Eukaryota</taxon>
        <taxon>Metazoa</taxon>
        <taxon>Cnidaria</taxon>
        <taxon>Anthozoa</taxon>
        <taxon>Hexacorallia</taxon>
        <taxon>Actiniaria</taxon>
        <taxon>Aiptasiidae</taxon>
        <taxon>Exaiptasia</taxon>
    </lineage>
</organism>
<evidence type="ECO:0000256" key="2">
    <source>
        <dbReference type="ARBA" id="ARBA00004173"/>
    </source>
</evidence>
<evidence type="ECO:0000259" key="9">
    <source>
        <dbReference type="Pfam" id="PF00465"/>
    </source>
</evidence>
<evidence type="ECO:0000256" key="5">
    <source>
        <dbReference type="ARBA" id="ARBA00022946"/>
    </source>
</evidence>
<dbReference type="AlphaFoldDB" id="A0A913XTG6"/>
<dbReference type="OMA" id="NLMGAGC"/>
<keyword evidence="7" id="KW-0496">Mitochondrion</keyword>
<dbReference type="KEGG" id="epa:110247393"/>
<dbReference type="GO" id="GO:0004022">
    <property type="term" value="F:alcohol dehydrogenase (NAD+) activity"/>
    <property type="evidence" value="ECO:0007669"/>
    <property type="project" value="InterPro"/>
</dbReference>
<evidence type="ECO:0000256" key="1">
    <source>
        <dbReference type="ARBA" id="ARBA00000813"/>
    </source>
</evidence>
<evidence type="ECO:0000256" key="8">
    <source>
        <dbReference type="ARBA" id="ARBA00049496"/>
    </source>
</evidence>
<evidence type="ECO:0000256" key="3">
    <source>
        <dbReference type="ARBA" id="ARBA00010005"/>
    </source>
</evidence>
<comment type="similarity">
    <text evidence="3">Belongs to the iron-containing alcohol dehydrogenase family. Hydroxyacid-oxoacid transhydrogenase subfamily.</text>
</comment>
<dbReference type="GO" id="GO:0005739">
    <property type="term" value="C:mitochondrion"/>
    <property type="evidence" value="ECO:0007669"/>
    <property type="project" value="UniProtKB-SubCell"/>
</dbReference>
<sequence>MASTSVKDKALRLMRVVASSSCRCPAHSHAFGQGSCSRLGSSTAEEHVEPEYAFEMASSSIRYGEGVTREVGMDFQNMKAKKVCVVTDKQLSKLPPLHQAIEALAKSKVEYDVYDKVRIEPTDTSFKDCIDFAKRGDYDAFLAVGGGSVIDTAKAANLYSCYPDSDFLDFVNAPIGHGKPVDKRLKPLIAVPTTAGTGSETTGVAIFDYEPLKAKTGIANRAIRPLLGIVDPLHTLHMPERVTANSGFDVLCHSIESYTAIPYTKRGPRPTNPNMRPAYQGSNPISDVWALHALRIVHKYMKRAVKDPQDLEARSAMHLASVYAGVGFGNAGVHLCHGMSYPISGLVKSYRAKDYDVEHPLVPHGLSVVLTAPAVFAFTAAACPERHIEVARLLGADTTNTKKEDAGLLLADTLRQFMLSLDVDNGLKALGYSNDHIPELVQGTIPQQRVTKLAPAGTPGEEELAMLFENSMTVY</sequence>
<evidence type="ECO:0000313" key="12">
    <source>
        <dbReference type="Proteomes" id="UP000887567"/>
    </source>
</evidence>
<dbReference type="Proteomes" id="UP000887567">
    <property type="component" value="Unplaced"/>
</dbReference>
<dbReference type="EnsemblMetazoa" id="XM_021053826.2">
    <property type="protein sequence ID" value="XP_020909485.1"/>
    <property type="gene ID" value="LOC110247393"/>
</dbReference>
<dbReference type="CDD" id="cd08190">
    <property type="entry name" value="HOT"/>
    <property type="match status" value="1"/>
</dbReference>
<comment type="catalytic activity">
    <reaction evidence="1">
        <text>(S)-3-hydroxybutanoate + 2-oxoglutarate = (R)-2-hydroxyglutarate + acetoacetate</text>
        <dbReference type="Rhea" id="RHEA:23048"/>
        <dbReference type="ChEBI" id="CHEBI:11047"/>
        <dbReference type="ChEBI" id="CHEBI:13705"/>
        <dbReference type="ChEBI" id="CHEBI:15801"/>
        <dbReference type="ChEBI" id="CHEBI:16810"/>
        <dbReference type="EC" id="1.1.99.24"/>
    </reaction>
</comment>
<feature type="domain" description="Fe-containing alcohol dehydrogenase-like C-terminal" evidence="10">
    <location>
        <begin position="281"/>
        <end position="456"/>
    </location>
</feature>
<dbReference type="Pfam" id="PF25137">
    <property type="entry name" value="ADH_Fe_C"/>
    <property type="match status" value="1"/>
</dbReference>
<keyword evidence="6" id="KW-0560">Oxidoreductase</keyword>
<comment type="subcellular location">
    <subcellularLocation>
        <location evidence="2">Mitochondrion</location>
    </subcellularLocation>
</comment>
<evidence type="ECO:0000256" key="6">
    <source>
        <dbReference type="ARBA" id="ARBA00023002"/>
    </source>
</evidence>
<dbReference type="Pfam" id="PF00465">
    <property type="entry name" value="Fe-ADH"/>
    <property type="match status" value="1"/>
</dbReference>
<dbReference type="PANTHER" id="PTHR11496">
    <property type="entry name" value="ALCOHOL DEHYDROGENASE"/>
    <property type="match status" value="1"/>
</dbReference>
<evidence type="ECO:0000313" key="11">
    <source>
        <dbReference type="EnsemblMetazoa" id="XP_020909485.1"/>
    </source>
</evidence>
<dbReference type="InterPro" id="IPR001670">
    <property type="entry name" value="ADH_Fe/GldA"/>
</dbReference>
<evidence type="ECO:0000256" key="7">
    <source>
        <dbReference type="ARBA" id="ARBA00023128"/>
    </source>
</evidence>
<protein>
    <recommendedName>
        <fullName evidence="4">hydroxyacid-oxoacid transhydrogenase</fullName>
        <ecNumber evidence="4">1.1.99.24</ecNumber>
    </recommendedName>
</protein>
<dbReference type="RefSeq" id="XP_020909485.1">
    <property type="nucleotide sequence ID" value="XM_021053826.2"/>
</dbReference>
<name>A0A913XTG6_EXADI</name>
<comment type="catalytic activity">
    <reaction evidence="8">
        <text>4-hydroxybutanoate + 2-oxoglutarate = (R)-2-hydroxyglutarate + succinate semialdehyde</text>
        <dbReference type="Rhea" id="RHEA:24734"/>
        <dbReference type="ChEBI" id="CHEBI:15801"/>
        <dbReference type="ChEBI" id="CHEBI:16724"/>
        <dbReference type="ChEBI" id="CHEBI:16810"/>
        <dbReference type="ChEBI" id="CHEBI:57706"/>
        <dbReference type="EC" id="1.1.99.24"/>
    </reaction>
</comment>
<dbReference type="GO" id="GO:0047988">
    <property type="term" value="F:hydroxyacid-oxoacid transhydrogenase activity"/>
    <property type="evidence" value="ECO:0007669"/>
    <property type="project" value="UniProtKB-EC"/>
</dbReference>